<name>A0A1F6EE52_9BACT</name>
<dbReference type="AlphaFoldDB" id="A0A1F6EE52"/>
<dbReference type="InterPro" id="IPR015421">
    <property type="entry name" value="PyrdxlP-dep_Trfase_major"/>
</dbReference>
<dbReference type="STRING" id="1798508.A3A35_02495"/>
<dbReference type="EMBL" id="MFLV01000005">
    <property type="protein sequence ID" value="OGG71941.1"/>
    <property type="molecule type" value="Genomic_DNA"/>
</dbReference>
<dbReference type="PANTHER" id="PTHR30244">
    <property type="entry name" value="TRANSAMINASE"/>
    <property type="match status" value="1"/>
</dbReference>
<sequence length="339" mass="39079">MYYEVPKTPLPKILHDFLILKRKALDFAVKEGYFVIPTASGKSSMHLILEWLRFKGILTSRMDEIMVPPWMGAWVYKTMHSHGFPQMVLTPQTKVLWVYHQYGFPQDMDAIQKVARERNLIVIEDCAHAINSYYQDARLGTIGDFGIFSFSKFVPSLMGGAIVTKDENARDFFLSRIEKKRPLYSLFCFWSKYFDDVTHYAPLAQELLKTSYALYSYHMSMTRTVQNLVASSLESLNKRKENYATVKRILKGNLWIDSLETDILPYVVPIAGTPEELSHIVNVIKGTGLYSGLYHFDENRNLLEPRLISVAWLPIHQGIPTKIIEEVSTKIKEVLRPNS</sequence>
<organism evidence="2 3">
    <name type="scientific">Candidatus Kaiserbacteria bacterium RIFCSPLOWO2_01_FULL_51_21</name>
    <dbReference type="NCBI Taxonomy" id="1798508"/>
    <lineage>
        <taxon>Bacteria</taxon>
        <taxon>Candidatus Kaiseribacteriota</taxon>
    </lineage>
</organism>
<gene>
    <name evidence="2" type="ORF">A3A35_02495</name>
</gene>
<evidence type="ECO:0000256" key="1">
    <source>
        <dbReference type="RuleBase" id="RU004508"/>
    </source>
</evidence>
<dbReference type="InterPro" id="IPR000653">
    <property type="entry name" value="DegT/StrS_aminotransferase"/>
</dbReference>
<dbReference type="Pfam" id="PF01041">
    <property type="entry name" value="DegT_DnrJ_EryC1"/>
    <property type="match status" value="1"/>
</dbReference>
<proteinExistence type="inferred from homology"/>
<dbReference type="PANTHER" id="PTHR30244:SF34">
    <property type="entry name" value="DTDP-4-AMINO-4,6-DIDEOXYGALACTOSE TRANSAMINASE"/>
    <property type="match status" value="1"/>
</dbReference>
<dbReference type="SUPFAM" id="SSF53383">
    <property type="entry name" value="PLP-dependent transferases"/>
    <property type="match status" value="1"/>
</dbReference>
<evidence type="ECO:0000313" key="3">
    <source>
        <dbReference type="Proteomes" id="UP000179115"/>
    </source>
</evidence>
<dbReference type="GO" id="GO:0030170">
    <property type="term" value="F:pyridoxal phosphate binding"/>
    <property type="evidence" value="ECO:0007669"/>
    <property type="project" value="TreeGrafter"/>
</dbReference>
<keyword evidence="1" id="KW-0663">Pyridoxal phosphate</keyword>
<comment type="similarity">
    <text evidence="1">Belongs to the DegT/DnrJ/EryC1 family.</text>
</comment>
<dbReference type="Gene3D" id="3.40.640.10">
    <property type="entry name" value="Type I PLP-dependent aspartate aminotransferase-like (Major domain)"/>
    <property type="match status" value="1"/>
</dbReference>
<dbReference type="Proteomes" id="UP000179115">
    <property type="component" value="Unassembled WGS sequence"/>
</dbReference>
<evidence type="ECO:0000313" key="2">
    <source>
        <dbReference type="EMBL" id="OGG71941.1"/>
    </source>
</evidence>
<comment type="caution">
    <text evidence="2">The sequence shown here is derived from an EMBL/GenBank/DDBJ whole genome shotgun (WGS) entry which is preliminary data.</text>
</comment>
<dbReference type="GO" id="GO:0008483">
    <property type="term" value="F:transaminase activity"/>
    <property type="evidence" value="ECO:0007669"/>
    <property type="project" value="TreeGrafter"/>
</dbReference>
<accession>A0A1F6EE52</accession>
<dbReference type="InterPro" id="IPR015424">
    <property type="entry name" value="PyrdxlP-dep_Trfase"/>
</dbReference>
<dbReference type="GO" id="GO:0000271">
    <property type="term" value="P:polysaccharide biosynthetic process"/>
    <property type="evidence" value="ECO:0007669"/>
    <property type="project" value="TreeGrafter"/>
</dbReference>
<protein>
    <recommendedName>
        <fullName evidence="4">DegT/DnrJ/EryC1/StrS aminotransferase family protein</fullName>
    </recommendedName>
</protein>
<reference evidence="2 3" key="1">
    <citation type="journal article" date="2016" name="Nat. Commun.">
        <title>Thousands of microbial genomes shed light on interconnected biogeochemical processes in an aquifer system.</title>
        <authorList>
            <person name="Anantharaman K."/>
            <person name="Brown C.T."/>
            <person name="Hug L.A."/>
            <person name="Sharon I."/>
            <person name="Castelle C.J."/>
            <person name="Probst A.J."/>
            <person name="Thomas B.C."/>
            <person name="Singh A."/>
            <person name="Wilkins M.J."/>
            <person name="Karaoz U."/>
            <person name="Brodie E.L."/>
            <person name="Williams K.H."/>
            <person name="Hubbard S.S."/>
            <person name="Banfield J.F."/>
        </authorList>
    </citation>
    <scope>NUCLEOTIDE SEQUENCE [LARGE SCALE GENOMIC DNA]</scope>
</reference>
<evidence type="ECO:0008006" key="4">
    <source>
        <dbReference type="Google" id="ProtNLM"/>
    </source>
</evidence>